<evidence type="ECO:0000313" key="1">
    <source>
        <dbReference type="EMBL" id="GIF54063.1"/>
    </source>
</evidence>
<reference evidence="1 2" key="1">
    <citation type="submission" date="2021-01" db="EMBL/GenBank/DDBJ databases">
        <title>Whole genome shotgun sequence of Asanoa iriomotensis NBRC 100142.</title>
        <authorList>
            <person name="Komaki H."/>
            <person name="Tamura T."/>
        </authorList>
    </citation>
    <scope>NUCLEOTIDE SEQUENCE [LARGE SCALE GENOMIC DNA]</scope>
    <source>
        <strain evidence="1 2">NBRC 100142</strain>
    </source>
</reference>
<keyword evidence="2" id="KW-1185">Reference proteome</keyword>
<organism evidence="1 2">
    <name type="scientific">Asanoa iriomotensis</name>
    <dbReference type="NCBI Taxonomy" id="234613"/>
    <lineage>
        <taxon>Bacteria</taxon>
        <taxon>Bacillati</taxon>
        <taxon>Actinomycetota</taxon>
        <taxon>Actinomycetes</taxon>
        <taxon>Micromonosporales</taxon>
        <taxon>Micromonosporaceae</taxon>
        <taxon>Asanoa</taxon>
    </lineage>
</organism>
<comment type="caution">
    <text evidence="1">The sequence shown here is derived from an EMBL/GenBank/DDBJ whole genome shotgun (WGS) entry which is preliminary data.</text>
</comment>
<dbReference type="Proteomes" id="UP000624325">
    <property type="component" value="Unassembled WGS sequence"/>
</dbReference>
<evidence type="ECO:0000313" key="2">
    <source>
        <dbReference type="Proteomes" id="UP000624325"/>
    </source>
</evidence>
<dbReference type="EMBL" id="BONC01000001">
    <property type="protein sequence ID" value="GIF54063.1"/>
    <property type="molecule type" value="Genomic_DNA"/>
</dbReference>
<protein>
    <submittedName>
        <fullName evidence="1">Uncharacterized protein</fullName>
    </submittedName>
</protein>
<sequence length="71" mass="7337">MAPLATFWPTVTLIEVTVPLVPNDGDAVEALRTEPDAVTVLVTVPRDAATVRVVLPAAPAESLAAAGMNDE</sequence>
<proteinExistence type="predicted"/>
<accession>A0ABQ4BU58</accession>
<name>A0ABQ4BU58_9ACTN</name>
<gene>
    <name evidence="1" type="ORF">Air01nite_01580</name>
</gene>